<evidence type="ECO:0000313" key="2">
    <source>
        <dbReference type="Proteomes" id="UP000444960"/>
    </source>
</evidence>
<keyword evidence="2" id="KW-1185">Reference proteome</keyword>
<organism evidence="1 2">
    <name type="scientific">Gordonia spumicola</name>
    <dbReference type="NCBI Taxonomy" id="589161"/>
    <lineage>
        <taxon>Bacteria</taxon>
        <taxon>Bacillati</taxon>
        <taxon>Actinomycetota</taxon>
        <taxon>Actinomycetes</taxon>
        <taxon>Mycobacteriales</taxon>
        <taxon>Gordoniaceae</taxon>
        <taxon>Gordonia</taxon>
    </lineage>
</organism>
<protein>
    <submittedName>
        <fullName evidence="1">Uncharacterized protein</fullName>
    </submittedName>
</protein>
<comment type="caution">
    <text evidence="1">The sequence shown here is derived from an EMBL/GenBank/DDBJ whole genome shotgun (WGS) entry which is preliminary data.</text>
</comment>
<dbReference type="EMBL" id="BJOV01000005">
    <property type="protein sequence ID" value="GEE02947.1"/>
    <property type="molecule type" value="Genomic_DNA"/>
</dbReference>
<sequence length="216" mass="24032">MGLLAGAQLSAHFLQLTLGSERMLPEIFPNVEHIKRFNLRSESAAEILSAADSHLGMMSVPYVLSLHEDYLRTCAKMLHNAGCCSAAKAKANLNELHQNIADASGGEYTTDMIAYIDALRWMRNDVIHNGGIVRQQLIDAVRGWTRPLTDGWIALAHRDPTTLSVGDRIEFGHGEMVAVLAVTKRLDRETNVMLQSALPRTMWASMGRFARHPWAR</sequence>
<accession>A0A7I9VCB7</accession>
<name>A0A7I9VCB7_9ACTN</name>
<evidence type="ECO:0000313" key="1">
    <source>
        <dbReference type="EMBL" id="GEE02947.1"/>
    </source>
</evidence>
<dbReference type="Proteomes" id="UP000444960">
    <property type="component" value="Unassembled WGS sequence"/>
</dbReference>
<proteinExistence type="predicted"/>
<reference evidence="2" key="1">
    <citation type="submission" date="2019-06" db="EMBL/GenBank/DDBJ databases">
        <title>Gordonia isolated from sludge of a wastewater treatment plant.</title>
        <authorList>
            <person name="Tamura T."/>
            <person name="Aoyama K."/>
            <person name="Kang Y."/>
            <person name="Saito S."/>
            <person name="Akiyama N."/>
            <person name="Yazawa K."/>
            <person name="Gonoi T."/>
            <person name="Mikami Y."/>
        </authorList>
    </citation>
    <scope>NUCLEOTIDE SEQUENCE [LARGE SCALE GENOMIC DNA]</scope>
    <source>
        <strain evidence="2">NBRC 107696</strain>
    </source>
</reference>
<gene>
    <name evidence="1" type="ORF">nbrc107696_33930</name>
</gene>
<dbReference type="AlphaFoldDB" id="A0A7I9VCB7"/>